<dbReference type="OrthoDB" id="5342924at2759"/>
<evidence type="ECO:0000256" key="1">
    <source>
        <dbReference type="SAM" id="Phobius"/>
    </source>
</evidence>
<feature type="transmembrane region" description="Helical" evidence="1">
    <location>
        <begin position="65"/>
        <end position="89"/>
    </location>
</feature>
<proteinExistence type="predicted"/>
<feature type="transmembrane region" description="Helical" evidence="1">
    <location>
        <begin position="109"/>
        <end position="130"/>
    </location>
</feature>
<dbReference type="OMA" id="ILMAHAV"/>
<keyword evidence="1" id="KW-1133">Transmembrane helix</keyword>
<accession>C9SFG7</accession>
<evidence type="ECO:0000313" key="3">
    <source>
        <dbReference type="Proteomes" id="UP000008698"/>
    </source>
</evidence>
<dbReference type="Proteomes" id="UP000008698">
    <property type="component" value="Unassembled WGS sequence"/>
</dbReference>
<dbReference type="GeneID" id="9532724"/>
<feature type="transmembrane region" description="Helical" evidence="1">
    <location>
        <begin position="175"/>
        <end position="198"/>
    </location>
</feature>
<dbReference type="EMBL" id="DS985217">
    <property type="protein sequence ID" value="EEY17953.1"/>
    <property type="molecule type" value="Genomic_DNA"/>
</dbReference>
<keyword evidence="1" id="KW-0812">Transmembrane</keyword>
<reference evidence="3" key="1">
    <citation type="journal article" date="2011" name="PLoS Pathog.">
        <title>Comparative genomics yields insights into niche adaptation of plant vascular wilt pathogens.</title>
        <authorList>
            <person name="Klosterman S.J."/>
            <person name="Subbarao K.V."/>
            <person name="Kang S."/>
            <person name="Veronese P."/>
            <person name="Gold S.E."/>
            <person name="Thomma B.P.H.J."/>
            <person name="Chen Z."/>
            <person name="Henrissat B."/>
            <person name="Lee Y.-H."/>
            <person name="Park J."/>
            <person name="Garcia-Pedrajas M.D."/>
            <person name="Barbara D.J."/>
            <person name="Anchieta A."/>
            <person name="de Jonge R."/>
            <person name="Santhanam P."/>
            <person name="Maruthachalam K."/>
            <person name="Atallah Z."/>
            <person name="Amyotte S.G."/>
            <person name="Paz Z."/>
            <person name="Inderbitzin P."/>
            <person name="Hayes R.J."/>
            <person name="Heiman D.I."/>
            <person name="Young S."/>
            <person name="Zeng Q."/>
            <person name="Engels R."/>
            <person name="Galagan J."/>
            <person name="Cuomo C.A."/>
            <person name="Dobinson K.F."/>
            <person name="Ma L.-J."/>
        </authorList>
    </citation>
    <scope>NUCLEOTIDE SEQUENCE [LARGE SCALE GENOMIC DNA]</scope>
    <source>
        <strain evidence="3">VaMs.102 / ATCC MYA-4576 / FGSC 10136</strain>
    </source>
</reference>
<sequence length="771" mass="85236">MTAQTAQMPPPRSKWLEPWKRIGRGCIDITTRYARAIRAIGLEIITIRKGPEPPKSLFVLSRKAALARCIVHLLPATMSIILISINLMGYFIGTRLQGWRGSDSIKLGVLQLCAKVQELLIVASLSTVIFHVVRSEMTFGPGIPLGWMGAGYLWSSDLWGSIRYKHASVLRKFGLVLLLFVSGIITVLAGPSSAVLMVPRVMDWPAGGGRFWLNGSQEDMWPHQPLPVPLSDCPKTDPVAQKCLAHGYHSIYNVFRNRQRRFVNDLISFELEDSRIRKNLHARLRLNGQYVIDTWAITAHTPTATTQAAWHTLWGSALQYLRDTKPAGIVHPDPDLLSYGDTRIAVVETKIPAVRIVCNEWLGSFSTRQESFEVLGSFPMYPGHGRPRYLDEGGTAWTNLSHIDMTDPVRARLSQGSGPGVFAVAVDLPTNDKGLDYLGVFLFRLAADEVQAWETMSCTIDSWWAAGKMTVDQDYRAIKYNFAADQGHILVDSEVGTEDFRWRDFTAPMDGSWERVGLSSAWFDDLGAKVPVSPNQPNDTSVTTVESILNLAISDTLQGWDALQATELALAVLVVDGLSRSSSFMTSNYSAMLEPLVSQPWTAETAKKLVNLNKPKTAFSPESANDMVSVKLQMILPGYAMSARGWFDRLCMAILMAHAVIALGHTLWVLWHGETSDAWESMTELIALGLESDRPSSISEPGLSNTSAGVRTWAPLKEVVWVEAVDQPVVATAGGSPVPGKHLQLRFGKSRTMDHHAKNPICVPKAKVEYH</sequence>
<dbReference type="RefSeq" id="XP_003006109.1">
    <property type="nucleotide sequence ID" value="XM_003006063.1"/>
</dbReference>
<gene>
    <name evidence="2" type="ORF">VDBG_04062</name>
</gene>
<dbReference type="STRING" id="526221.C9SFG7"/>
<dbReference type="eggNOG" id="ENOG502SPJ5">
    <property type="taxonomic scope" value="Eukaryota"/>
</dbReference>
<keyword evidence="3" id="KW-1185">Reference proteome</keyword>
<dbReference type="AlphaFoldDB" id="C9SFG7"/>
<evidence type="ECO:0000313" key="2">
    <source>
        <dbReference type="EMBL" id="EEY17953.1"/>
    </source>
</evidence>
<protein>
    <submittedName>
        <fullName evidence="2">Uncharacterized protein</fullName>
    </submittedName>
</protein>
<organism evidence="3">
    <name type="scientific">Verticillium alfalfae (strain VaMs.102 / ATCC MYA-4576 / FGSC 10136)</name>
    <name type="common">Verticillium wilt of alfalfa</name>
    <name type="synonym">Verticillium albo-atrum</name>
    <dbReference type="NCBI Taxonomy" id="526221"/>
    <lineage>
        <taxon>Eukaryota</taxon>
        <taxon>Fungi</taxon>
        <taxon>Dikarya</taxon>
        <taxon>Ascomycota</taxon>
        <taxon>Pezizomycotina</taxon>
        <taxon>Sordariomycetes</taxon>
        <taxon>Hypocreomycetidae</taxon>
        <taxon>Glomerellales</taxon>
        <taxon>Plectosphaerellaceae</taxon>
        <taxon>Verticillium</taxon>
    </lineage>
</organism>
<dbReference type="KEGG" id="val:VDBG_04062"/>
<keyword evidence="1" id="KW-0472">Membrane</keyword>
<name>C9SFG7_VERA1</name>
<dbReference type="HOGENOM" id="CLU_012879_1_0_1"/>